<gene>
    <name evidence="2" type="ORF">FKR81_12555</name>
</gene>
<dbReference type="SUPFAM" id="SSF46785">
    <property type="entry name" value="Winged helix' DNA-binding domain"/>
    <property type="match status" value="1"/>
</dbReference>
<dbReference type="PANTHER" id="PTHR33164:SF43">
    <property type="entry name" value="HTH-TYPE TRANSCRIPTIONAL REPRESSOR YETL"/>
    <property type="match status" value="1"/>
</dbReference>
<dbReference type="EMBL" id="VOBR01000007">
    <property type="protein sequence ID" value="TWP51697.1"/>
    <property type="molecule type" value="Genomic_DNA"/>
</dbReference>
<proteinExistence type="predicted"/>
<reference evidence="2 3" key="1">
    <citation type="submission" date="2019-07" db="EMBL/GenBank/DDBJ databases">
        <title>Lentzea xizangensis sp. nov., isolated from Qinghai-Tibetan Plateau Soils.</title>
        <authorList>
            <person name="Huang J."/>
        </authorList>
    </citation>
    <scope>NUCLEOTIDE SEQUENCE [LARGE SCALE GENOMIC DNA]</scope>
    <source>
        <strain evidence="2 3">FXJ1.1311</strain>
    </source>
</reference>
<dbReference type="InterPro" id="IPR039422">
    <property type="entry name" value="MarR/SlyA-like"/>
</dbReference>
<dbReference type="InterPro" id="IPR000835">
    <property type="entry name" value="HTH_MarR-typ"/>
</dbReference>
<dbReference type="InterPro" id="IPR036390">
    <property type="entry name" value="WH_DNA-bd_sf"/>
</dbReference>
<dbReference type="Proteomes" id="UP000316639">
    <property type="component" value="Unassembled WGS sequence"/>
</dbReference>
<feature type="domain" description="HTH marR-type" evidence="1">
    <location>
        <begin position="1"/>
        <end position="131"/>
    </location>
</feature>
<accession>A0A563EVF7</accession>
<organism evidence="2 3">
    <name type="scientific">Lentzea tibetensis</name>
    <dbReference type="NCBI Taxonomy" id="2591470"/>
    <lineage>
        <taxon>Bacteria</taxon>
        <taxon>Bacillati</taxon>
        <taxon>Actinomycetota</taxon>
        <taxon>Actinomycetes</taxon>
        <taxon>Pseudonocardiales</taxon>
        <taxon>Pseudonocardiaceae</taxon>
        <taxon>Lentzea</taxon>
    </lineage>
</organism>
<dbReference type="AlphaFoldDB" id="A0A563EVF7"/>
<evidence type="ECO:0000313" key="2">
    <source>
        <dbReference type="EMBL" id="TWP51697.1"/>
    </source>
</evidence>
<sequence>MNSSDSERFEQLYRRIWGALNRQDDPDLSQHERQLLHHIAPGTPLTWLATHLGLPKSTTSVMVKALAARGFVERARDPDDERRLALRLTAKGQEVVAKDTVLRPGDLTAALAEVAPDVRAAMLEGLRQLAEAAER</sequence>
<evidence type="ECO:0000313" key="3">
    <source>
        <dbReference type="Proteomes" id="UP000316639"/>
    </source>
</evidence>
<dbReference type="PANTHER" id="PTHR33164">
    <property type="entry name" value="TRANSCRIPTIONAL REGULATOR, MARR FAMILY"/>
    <property type="match status" value="1"/>
</dbReference>
<comment type="caution">
    <text evidence="2">The sequence shown here is derived from an EMBL/GenBank/DDBJ whole genome shotgun (WGS) entry which is preliminary data.</text>
</comment>
<dbReference type="Pfam" id="PF12802">
    <property type="entry name" value="MarR_2"/>
    <property type="match status" value="1"/>
</dbReference>
<keyword evidence="3" id="KW-1185">Reference proteome</keyword>
<dbReference type="GO" id="GO:0003700">
    <property type="term" value="F:DNA-binding transcription factor activity"/>
    <property type="evidence" value="ECO:0007669"/>
    <property type="project" value="InterPro"/>
</dbReference>
<dbReference type="Gene3D" id="1.10.10.10">
    <property type="entry name" value="Winged helix-like DNA-binding domain superfamily/Winged helix DNA-binding domain"/>
    <property type="match status" value="1"/>
</dbReference>
<dbReference type="PROSITE" id="PS50995">
    <property type="entry name" value="HTH_MARR_2"/>
    <property type="match status" value="1"/>
</dbReference>
<dbReference type="InterPro" id="IPR036388">
    <property type="entry name" value="WH-like_DNA-bd_sf"/>
</dbReference>
<dbReference type="GO" id="GO:0006950">
    <property type="term" value="P:response to stress"/>
    <property type="evidence" value="ECO:0007669"/>
    <property type="project" value="TreeGrafter"/>
</dbReference>
<dbReference type="RefSeq" id="WP_146351303.1">
    <property type="nucleotide sequence ID" value="NZ_VOBR01000007.1"/>
</dbReference>
<dbReference type="SMART" id="SM00347">
    <property type="entry name" value="HTH_MARR"/>
    <property type="match status" value="1"/>
</dbReference>
<name>A0A563EVF7_9PSEU</name>
<evidence type="ECO:0000259" key="1">
    <source>
        <dbReference type="PROSITE" id="PS50995"/>
    </source>
</evidence>
<protein>
    <submittedName>
        <fullName evidence="2">Winged helix-turn-helix transcriptional regulator</fullName>
    </submittedName>
</protein>
<dbReference type="OrthoDB" id="4462574at2"/>